<reference evidence="6" key="1">
    <citation type="submission" date="2009-07" db="EMBL/GenBank/DDBJ databases">
        <title>Complete genome sequence of Rothia mucilaginosa DJ.</title>
        <authorList>
            <person name="Yamane K."/>
            <person name="Nambu T."/>
            <person name="Mashimo C."/>
            <person name="Sugimori C."/>
            <person name="Yamanaka T."/>
            <person name="Leung K."/>
            <person name="Fukushima H."/>
        </authorList>
    </citation>
    <scope>NUCLEOTIDE SEQUENCE [LARGE SCALE GENOMIC DNA]</scope>
    <source>
        <strain evidence="6">DY-18</strain>
    </source>
</reference>
<evidence type="ECO:0000313" key="5">
    <source>
        <dbReference type="EMBL" id="BAI65757.1"/>
    </source>
</evidence>
<sequence length="2132" mass="227686">MNLNTEEVKYDDATSDALAGACRTVAQNIDSALPPLKNSLTTALEDFVGHYADIAAANIDTTISDGRNIANVFRQLADVVDRLKEAAQIEKRNRKLMRDYEEKFKGDWREFYKWWDSIFGDGAPSPVSYIPDTTIDTTSPGQRESTETRSGGMTVSSARPSTVRALSNTLANLGTSFDAEPGKLRNLASEFAAKCQWGTIDAENLIRTFEAWNRSNANDKTWLGIVADTFELYGSSSQIVTVANSTLEGAISASGVSTERHELQILAPAVVGKPTTSGYVNDPVNVATGNFIEEETDMAFAGVVSACSVTRMYNSVAVFGQHAVSGVFGAGWSSNIESRVQLNAENAVWTMADGREVTFDRMIREDGTHGYARAPREAWWLEELPLTQLMGEEGSIADPSLRYILHATGYEASSLLRISDNSGTQHIFSLTGVYLGMSAGAGTAVAYLRDEESRVGAIVHQHGARIDVEYTEGGFVGAIHSSRGQSVRYEYVTLDGRTHLCAVHGDAGTRRYEHDAADLIYRVVASAGTVEVTNYYDPTGRITEQDTEYGRRVRYRYLPNGITDVSNEDASYTNLWISDQYARLTGIVDAEGGRASYAYDDFGNRVSVVDRDGSRITRCSDERGRIIREVTDEGTETLFAYDEHDRVVSVAMSAIETDPRARRAARLARRARLEAEAQGRTLDETASGQKSAQSPAVSPMTTVTYEYANDFERNPSSMTDGNGHVTRFEWSDGLLQRVVSPEGVTVSLEYDDFGLLTGIRNAEQQLTRCEYSAAGHLVKIISALGLETEFTYDSAGHMVCRQDPDGSRWRFEYAAGGRLVASVDPAGARTEYEYGPSGDIIAVVDPLGRRMERSFDTNGNIDRITLPGGAQFSYAYDGLMRLVRTIDPAGGVWTREYDAASTLTALIDPTGVSVRTSVDSSRKTFTTNDGVDRVRISCDHLGRPVRTEVLSEDSGPQVSADADDPTVSTMVYDGAGNPVQVLDAEGGLSRYEYNGSNQMVRMVSPAGRVTEYSYDACGRLAATYEAAGTPEQSVTRYEYDADSRLIRQVYGDGSEARVRYDACGRVLSITGSGVASPVFYTWDSCSRVKSIRDNKWGTRSFTYDAASQVVAVTNGAGGVTHYRYDEAGNVISVMDPAGRITSYEYDLMGNVLAATNPLGVRTTSTYDAAGRLLTSTDGNGAVHSFGYDRDGVPCSHSVNGSLLYRMERDSARRTMTTYDHAGVDAFGAPVVTVESYDRLGRLVRQRREFGAQIPESFRTAYMDETGGYELSYDYDADGLRTEFVHPLGSSAYVYDAAGRMVKQTDITAYRLDGTAVTSESRVESSFEYNAVDALVRAQVSDLAGTWVREFGYRGAHMTSVTEQPAEADSSEALHTEIIRDDLGRISGVDSPAGLVMYTYTDAQMLSSAVRGTETLRWTYDAAGALVCVEYFDSAQPQNAWVKVLVTDEGARVRAVCLYGVQDEAKADSQSAEFASAVEDAQAWLPQCPDSVEVEGVTLVPVSTSVFSYDGNDSRLLQVSSDGSGSSLTYGAAGFVSSVASWGSAEDSAVSFSLLCASTDGRVLAAGGASAGVPEFGVPSTGTGAGAGVGSVAGFAASVMHPLVWDENSFVPRVLGVGGSSLPSVGSLVPGAGSGAGLLDPYGWASLGVAAPAVPSAQGASATGGAPVLPDSLVGVSTASGVVLGSTGFEVLGARVVDSRVARFTAPDPLAAPVGAGWGADPFSLVGGNPVSLVDPWGLSPVSIEEFEKQARPSGIAGWVRNNWEYVAGGAMVIAGVVVGAIGTGLGPLGGAAFGAASGALMGAGMSVIEQKASGGKVDWSKAVNEAWKGAVAGAITGLVTGGLGNLKRLADGVTKVTQAVEKVSKAKQAISAMAGKVTAPIAEVTAPIRSTLTPYARKFGQELTEDKILEDMVKDGVSGGINNTVSYYLDDNVKDKNPMTALGMFTSGTFASTLGAMTGGLVKAGFGVPGYYDSKRSPFKNLALPVETAPSPYQVSLNLNSLNKSDSILDNIVRGSTNILREPVNIMRDTLIDAGAGMVKNTYQYYYDASVQGKLTSGEELQEKLKKGFVNDLYKGALKGSLKMSPEEAKSARSDIINTAKKTGSHAKSGISNAFEKSGEFFDKIDLNKWDI</sequence>
<feature type="compositionally biased region" description="Polar residues" evidence="2">
    <location>
        <begin position="134"/>
        <end position="158"/>
    </location>
</feature>
<dbReference type="KEGG" id="rmu:RMDY18_19250"/>
<dbReference type="Gene3D" id="2.180.10.10">
    <property type="entry name" value="RHS repeat-associated core"/>
    <property type="match status" value="4"/>
</dbReference>
<accession>D2NQ39</accession>
<reference evidence="5 6" key="3">
    <citation type="journal article" date="2010" name="Sequencing">
        <title>Complete Genome Sequence of Rothia mucilaginosa DY-18: A Clinical Isolate with Dense Meshwork-Like Structures from a Persistent Apical Periodontitis Lesion.</title>
        <authorList>
            <person name="Yamane K."/>
            <person name="Nambu T."/>
            <person name="Yamanaka T."/>
            <person name="Mashimo C."/>
            <person name="Sugimori C."/>
            <person name="Leung K.-P."/>
            <person name="Fukushima H."/>
        </authorList>
    </citation>
    <scope>NUCLEOTIDE SEQUENCE [LARGE SCALE GENOMIC DNA]</scope>
    <source>
        <strain evidence="5 6">DY-18</strain>
    </source>
</reference>
<evidence type="ECO:0000259" key="3">
    <source>
        <dbReference type="Pfam" id="PF20148"/>
    </source>
</evidence>
<feature type="region of interest" description="Disordered" evidence="2">
    <location>
        <begin position="675"/>
        <end position="697"/>
    </location>
</feature>
<dbReference type="eggNOG" id="COG3209">
    <property type="taxonomic scope" value="Bacteria"/>
</dbReference>
<dbReference type="NCBIfam" id="TIGR01643">
    <property type="entry name" value="YD_repeat_2x"/>
    <property type="match status" value="10"/>
</dbReference>
<dbReference type="Pfam" id="PF25023">
    <property type="entry name" value="TEN_YD-shell"/>
    <property type="match status" value="1"/>
</dbReference>
<dbReference type="PANTHER" id="PTHR32305">
    <property type="match status" value="1"/>
</dbReference>
<dbReference type="EMBL" id="AP011540">
    <property type="protein sequence ID" value="BAI65757.1"/>
    <property type="molecule type" value="Genomic_DNA"/>
</dbReference>
<dbReference type="RefSeq" id="WP_012904330.1">
    <property type="nucleotide sequence ID" value="NC_013715.1"/>
</dbReference>
<organism evidence="5 6">
    <name type="scientific">Rothia mucilaginosa (strain DY-18)</name>
    <name type="common">Stomatococcus mucilaginosus</name>
    <dbReference type="NCBI Taxonomy" id="680646"/>
    <lineage>
        <taxon>Bacteria</taxon>
        <taxon>Bacillati</taxon>
        <taxon>Actinomycetota</taxon>
        <taxon>Actinomycetes</taxon>
        <taxon>Micrococcales</taxon>
        <taxon>Micrococcaceae</taxon>
        <taxon>Rothia</taxon>
    </lineage>
</organism>
<feature type="domain" description="Teneurin-like YD-shell" evidence="4">
    <location>
        <begin position="747"/>
        <end position="912"/>
    </location>
</feature>
<dbReference type="STRING" id="680646.RMDY18_19250"/>
<dbReference type="InterPro" id="IPR031325">
    <property type="entry name" value="RHS_repeat"/>
</dbReference>
<feature type="domain" description="DUF6531" evidence="3">
    <location>
        <begin position="282"/>
        <end position="359"/>
    </location>
</feature>
<feature type="region of interest" description="Disordered" evidence="2">
    <location>
        <begin position="133"/>
        <end position="158"/>
    </location>
</feature>
<evidence type="ECO:0000256" key="1">
    <source>
        <dbReference type="ARBA" id="ARBA00022737"/>
    </source>
</evidence>
<gene>
    <name evidence="5" type="ordered locus">RMDY18_19250</name>
</gene>
<dbReference type="HOGENOM" id="CLU_001417_0_0_11"/>
<keyword evidence="6" id="KW-1185">Reference proteome</keyword>
<protein>
    <submittedName>
        <fullName evidence="5">Rhs family protein</fullName>
    </submittedName>
</protein>
<dbReference type="Pfam" id="PF20148">
    <property type="entry name" value="DUF6531"/>
    <property type="match status" value="1"/>
</dbReference>
<evidence type="ECO:0000256" key="2">
    <source>
        <dbReference type="SAM" id="MobiDB-lite"/>
    </source>
</evidence>
<proteinExistence type="predicted"/>
<dbReference type="Proteomes" id="UP000001883">
    <property type="component" value="Chromosome"/>
</dbReference>
<dbReference type="PANTHER" id="PTHR32305:SF15">
    <property type="entry name" value="PROTEIN RHSA-RELATED"/>
    <property type="match status" value="1"/>
</dbReference>
<dbReference type="InterPro" id="IPR045351">
    <property type="entry name" value="DUF6531"/>
</dbReference>
<evidence type="ECO:0000259" key="4">
    <source>
        <dbReference type="Pfam" id="PF25023"/>
    </source>
</evidence>
<dbReference type="InterPro" id="IPR056823">
    <property type="entry name" value="TEN-like_YD-shell"/>
</dbReference>
<keyword evidence="1" id="KW-0677">Repeat</keyword>
<dbReference type="InterPro" id="IPR006530">
    <property type="entry name" value="YD"/>
</dbReference>
<feature type="compositionally biased region" description="Polar residues" evidence="2">
    <location>
        <begin position="684"/>
        <end position="697"/>
    </location>
</feature>
<evidence type="ECO:0000313" key="6">
    <source>
        <dbReference type="Proteomes" id="UP000001883"/>
    </source>
</evidence>
<dbReference type="InterPro" id="IPR050708">
    <property type="entry name" value="T6SS_VgrG/RHS"/>
</dbReference>
<reference evidence="5 6" key="2">
    <citation type="journal article" date="2010" name="J Osaka Dent Univ">
        <title>Isolation and identification of Rothia mucilaginosa from persistent apical periodontitis lesions.</title>
        <authorList>
            <person name="Yamane K."/>
            <person name="Yoshida M."/>
            <person name="Fujihira T."/>
            <person name="Baba T."/>
            <person name="Tsuji N."/>
            <person name="Hayashi H."/>
            <person name="Sugimori C."/>
            <person name="Yamanaka T."/>
            <person name="Mashimo C."/>
            <person name="Nambu T."/>
            <person name="Kawai H."/>
            <person name="Fukushima H."/>
        </authorList>
    </citation>
    <scope>NUCLEOTIDE SEQUENCE [LARGE SCALE GENOMIC DNA]</scope>
    <source>
        <strain evidence="5 6">DY-18</strain>
    </source>
</reference>
<name>D2NQ39_ROTMD</name>
<dbReference type="Pfam" id="PF05593">
    <property type="entry name" value="RHS_repeat"/>
    <property type="match status" value="4"/>
</dbReference>
<dbReference type="SUPFAM" id="SSF63829">
    <property type="entry name" value="Calcium-dependent phosphotriesterase"/>
    <property type="match status" value="1"/>
</dbReference>